<sequence length="135" mass="15498">MPPYKSGKKDSIRSAEVQASNQQWDYAAPLGALSAFGAASYGMLRNHWERNNLVQDVKERRRKEQERKERSRIQRERKERERLENEPLFQVAATGILLALVALAWKYVGWLYFLLAVVIVTMCSNLDVAESEANA</sequence>
<feature type="region of interest" description="Disordered" evidence="1">
    <location>
        <begin position="57"/>
        <end position="80"/>
    </location>
</feature>
<dbReference type="InParanoid" id="H3HCP4"/>
<dbReference type="VEuPathDB" id="FungiDB:KRP22_8656"/>
<dbReference type="VEuPathDB" id="FungiDB:KRP23_11434"/>
<dbReference type="eggNOG" id="ENOG502RGUJ">
    <property type="taxonomic scope" value="Eukaryota"/>
</dbReference>
<proteinExistence type="predicted"/>
<name>H3HCP4_PHYRM</name>
<dbReference type="EnsemblProtists" id="Phyra95379">
    <property type="protein sequence ID" value="Phyra95379"/>
    <property type="gene ID" value="Phyra95379"/>
</dbReference>
<evidence type="ECO:0000256" key="1">
    <source>
        <dbReference type="SAM" id="MobiDB-lite"/>
    </source>
</evidence>
<evidence type="ECO:0000313" key="3">
    <source>
        <dbReference type="Proteomes" id="UP000005238"/>
    </source>
</evidence>
<dbReference type="Proteomes" id="UP000005238">
    <property type="component" value="Unassembled WGS sequence"/>
</dbReference>
<evidence type="ECO:0000313" key="2">
    <source>
        <dbReference type="EnsemblProtists" id="Phyra95379"/>
    </source>
</evidence>
<keyword evidence="3" id="KW-1185">Reference proteome</keyword>
<dbReference type="EMBL" id="DS566038">
    <property type="status" value="NOT_ANNOTATED_CDS"/>
    <property type="molecule type" value="Genomic_DNA"/>
</dbReference>
<reference evidence="3" key="1">
    <citation type="journal article" date="2006" name="Science">
        <title>Phytophthora genome sequences uncover evolutionary origins and mechanisms of pathogenesis.</title>
        <authorList>
            <person name="Tyler B.M."/>
            <person name="Tripathy S."/>
            <person name="Zhang X."/>
            <person name="Dehal P."/>
            <person name="Jiang R.H."/>
            <person name="Aerts A."/>
            <person name="Arredondo F.D."/>
            <person name="Baxter L."/>
            <person name="Bensasson D."/>
            <person name="Beynon J.L."/>
            <person name="Chapman J."/>
            <person name="Damasceno C.M."/>
            <person name="Dorrance A.E."/>
            <person name="Dou D."/>
            <person name="Dickerman A.W."/>
            <person name="Dubchak I.L."/>
            <person name="Garbelotto M."/>
            <person name="Gijzen M."/>
            <person name="Gordon S.G."/>
            <person name="Govers F."/>
            <person name="Grunwald N.J."/>
            <person name="Huang W."/>
            <person name="Ivors K.L."/>
            <person name="Jones R.W."/>
            <person name="Kamoun S."/>
            <person name="Krampis K."/>
            <person name="Lamour K.H."/>
            <person name="Lee M.K."/>
            <person name="McDonald W.H."/>
            <person name="Medina M."/>
            <person name="Meijer H.J."/>
            <person name="Nordberg E.K."/>
            <person name="Maclean D.J."/>
            <person name="Ospina-Giraldo M.D."/>
            <person name="Morris P.F."/>
            <person name="Phuntumart V."/>
            <person name="Putnam N.H."/>
            <person name="Rash S."/>
            <person name="Rose J.K."/>
            <person name="Sakihama Y."/>
            <person name="Salamov A.A."/>
            <person name="Savidor A."/>
            <person name="Scheuring C.F."/>
            <person name="Smith B.M."/>
            <person name="Sobral B.W."/>
            <person name="Terry A."/>
            <person name="Torto-Alalibo T.A."/>
            <person name="Win J."/>
            <person name="Xu Z."/>
            <person name="Zhang H."/>
            <person name="Grigoriev I.V."/>
            <person name="Rokhsar D.S."/>
            <person name="Boore J.L."/>
        </authorList>
    </citation>
    <scope>NUCLEOTIDE SEQUENCE [LARGE SCALE GENOMIC DNA]</scope>
    <source>
        <strain evidence="3">Pr102</strain>
    </source>
</reference>
<reference evidence="2" key="2">
    <citation type="submission" date="2015-06" db="UniProtKB">
        <authorList>
            <consortium name="EnsemblProtists"/>
        </authorList>
    </citation>
    <scope>IDENTIFICATION</scope>
    <source>
        <strain evidence="2">Pr102</strain>
    </source>
</reference>
<organism evidence="2 3">
    <name type="scientific">Phytophthora ramorum</name>
    <name type="common">Sudden oak death agent</name>
    <dbReference type="NCBI Taxonomy" id="164328"/>
    <lineage>
        <taxon>Eukaryota</taxon>
        <taxon>Sar</taxon>
        <taxon>Stramenopiles</taxon>
        <taxon>Oomycota</taxon>
        <taxon>Peronosporomycetes</taxon>
        <taxon>Peronosporales</taxon>
        <taxon>Peronosporaceae</taxon>
        <taxon>Phytophthora</taxon>
    </lineage>
</organism>
<dbReference type="AlphaFoldDB" id="H3HCP4"/>
<dbReference type="HOGENOM" id="CLU_1889907_0_0_1"/>
<accession>H3HCP4</accession>
<protein>
    <submittedName>
        <fullName evidence="2">Uncharacterized protein</fullName>
    </submittedName>
</protein>